<dbReference type="OMA" id="GMTHATH"/>
<evidence type="ECO:0000313" key="4">
    <source>
        <dbReference type="Proteomes" id="UP000002279"/>
    </source>
</evidence>
<comment type="similarity">
    <text evidence="1">Belongs to the FAM228 family.</text>
</comment>
<dbReference type="GeneTree" id="ENSGT00530000064185"/>
<evidence type="ECO:0000313" key="3">
    <source>
        <dbReference type="Ensembl" id="ENSOANP00000017505.3"/>
    </source>
</evidence>
<dbReference type="eggNOG" id="ENOG502S14E">
    <property type="taxonomic scope" value="Eukaryota"/>
</dbReference>
<reference evidence="3" key="2">
    <citation type="submission" date="2025-09" db="UniProtKB">
        <authorList>
            <consortium name="Ensembl"/>
        </authorList>
    </citation>
    <scope>IDENTIFICATION</scope>
    <source>
        <strain evidence="3">Glennie</strain>
    </source>
</reference>
<organism evidence="3 4">
    <name type="scientific">Ornithorhynchus anatinus</name>
    <name type="common">Duckbill platypus</name>
    <dbReference type="NCBI Taxonomy" id="9258"/>
    <lineage>
        <taxon>Eukaryota</taxon>
        <taxon>Metazoa</taxon>
        <taxon>Chordata</taxon>
        <taxon>Craniata</taxon>
        <taxon>Vertebrata</taxon>
        <taxon>Euteleostomi</taxon>
        <taxon>Mammalia</taxon>
        <taxon>Monotremata</taxon>
        <taxon>Ornithorhynchidae</taxon>
        <taxon>Ornithorhynchus</taxon>
    </lineage>
</organism>
<dbReference type="Proteomes" id="UP000002279">
    <property type="component" value="Unplaced"/>
</dbReference>
<dbReference type="InParanoid" id="F7FSA1"/>
<name>F7FSA1_ORNAN</name>
<dbReference type="STRING" id="9258.ENSOANP00000017505"/>
<dbReference type="Ensembl" id="ENSOANT00000017508.3">
    <property type="protein sequence ID" value="ENSOANP00000017505.3"/>
    <property type="gene ID" value="ENSOANG00000011050.3"/>
</dbReference>
<evidence type="ECO:0000256" key="2">
    <source>
        <dbReference type="SAM" id="MobiDB-lite"/>
    </source>
</evidence>
<evidence type="ECO:0000256" key="1">
    <source>
        <dbReference type="ARBA" id="ARBA00007753"/>
    </source>
</evidence>
<dbReference type="PANTHER" id="PTHR28584">
    <property type="entry name" value="FAMILY WITH SEQUENCE SIMILARITY 228 MEMBER A"/>
    <property type="match status" value="1"/>
</dbReference>
<dbReference type="HOGENOM" id="CLU_1307399_0_0_1"/>
<reference evidence="3" key="1">
    <citation type="submission" date="2025-08" db="UniProtKB">
        <authorList>
            <consortium name="Ensembl"/>
        </authorList>
    </citation>
    <scope>IDENTIFICATION</scope>
    <source>
        <strain evidence="3">Glennie</strain>
    </source>
</reference>
<gene>
    <name evidence="3" type="primary">FAM228B</name>
</gene>
<feature type="compositionally biased region" description="Low complexity" evidence="2">
    <location>
        <begin position="48"/>
        <end position="64"/>
    </location>
</feature>
<protein>
    <submittedName>
        <fullName evidence="3">Family with sequence similarity 228 member B</fullName>
    </submittedName>
</protein>
<dbReference type="AlphaFoldDB" id="F7FSA1"/>
<dbReference type="Bgee" id="ENSOANG00000011050">
    <property type="expression patterns" value="Expressed in testis"/>
</dbReference>
<keyword evidence="4" id="KW-1185">Reference proteome</keyword>
<dbReference type="InterPro" id="IPR040046">
    <property type="entry name" value="FAM228"/>
</dbReference>
<feature type="region of interest" description="Disordered" evidence="2">
    <location>
        <begin position="1"/>
        <end position="69"/>
    </location>
</feature>
<dbReference type="PANTHER" id="PTHR28584:SF1">
    <property type="entry name" value="PROTEIN FAM228B"/>
    <property type="match status" value="1"/>
</dbReference>
<sequence>MPPPARVHPSGGLKTNGRPPRPQNIIPSSGKEVILPDLVSAPPPTPAPSSASWRALGSSSRSQSNVIGSQKEVLGPDSVDTAVQSFLYRENYIWKELDKYLQHQELLNLRRQELLHKQWFESVSRPLLSAVSQKIESQSSRDIERRRQVQLAEYLKYQKEKGTLFLEQYDPEEYDPFQHKKLGQLEVKIPHLRDPLNQAAEDRLEEDRTLLQCQTGKLYTVQEYKDIVEARRRLRRLQWQRWW</sequence>
<accession>F7FSA1</accession>
<proteinExistence type="inferred from homology"/>